<dbReference type="EMBL" id="QXIS01000012">
    <property type="protein sequence ID" value="RIE06450.1"/>
    <property type="molecule type" value="Genomic_DNA"/>
</dbReference>
<organism evidence="2 3">
    <name type="scientific">Candidatus Cryosericum terrychapinii</name>
    <dbReference type="NCBI Taxonomy" id="2290919"/>
    <lineage>
        <taxon>Bacteria</taxon>
        <taxon>Pseudomonadati</taxon>
        <taxon>Caldisericota/Cryosericota group</taxon>
        <taxon>Candidatus Cryosericota</taxon>
        <taxon>Candidatus Cryosericia</taxon>
        <taxon>Candidatus Cryosericales</taxon>
        <taxon>Candidatus Cryosericaceae</taxon>
        <taxon>Candidatus Cryosericum</taxon>
    </lineage>
</organism>
<dbReference type="PANTHER" id="PTHR45763:SF46">
    <property type="entry name" value="AB HYDROLASE-1 DOMAIN-CONTAINING PROTEIN"/>
    <property type="match status" value="1"/>
</dbReference>
<dbReference type="RefSeq" id="WP_119088758.1">
    <property type="nucleotide sequence ID" value="NZ_QXIS01000012.1"/>
</dbReference>
<dbReference type="PANTHER" id="PTHR45763">
    <property type="entry name" value="HYDROLASE, ALPHA/BETA FOLD FAMILY PROTEIN, EXPRESSED-RELATED"/>
    <property type="match status" value="1"/>
</dbReference>
<dbReference type="InterPro" id="IPR029058">
    <property type="entry name" value="AB_hydrolase_fold"/>
</dbReference>
<sequence length="288" mass="31836">MALSDQTIKLVDGRALGYAEFGDPSGKPVLFFHGFPASRLEGMALDTTAQAVGVRLIAPDRPGFGLSDSKVGRSFSDWPEDVIQLASHLRIYDFAVLGTSGGSPYVVACADRISERLTAAGIVSGISPLRNQAVRLTMNPDQRRMFVSVARFPWLARRMLAHSMQEVQADFPSVLSRMAAERPDVDKSVLERPDIKDMLRENLTEAFRQGVAGAAQELALYPGSWRIALKKVTYPVQIWQGRKDVITPPSMADELASLLPHTLTRWYPDEGHSLLFARSEEILRQLVS</sequence>
<reference evidence="2 3" key="1">
    <citation type="submission" date="2018-09" db="EMBL/GenBank/DDBJ databases">
        <title>Discovery and Ecogenomic Context for Candidatus Cryosericales, a Global Caldiserica Order Active in Thawing Permafrost.</title>
        <authorList>
            <person name="Martinez M.A."/>
            <person name="Woodcroft B.J."/>
            <person name="Ignacio Espinoza J.C."/>
            <person name="Zayed A."/>
            <person name="Singleton C.M."/>
            <person name="Boyd J."/>
            <person name="Li Y.-F."/>
            <person name="Purvine S."/>
            <person name="Maughan H."/>
            <person name="Hodgkins S.B."/>
            <person name="Anderson D."/>
            <person name="Sederholm M."/>
            <person name="Temperton B."/>
            <person name="Saleska S.R."/>
            <person name="Tyson G.W."/>
            <person name="Rich V.I."/>
        </authorList>
    </citation>
    <scope>NUCLEOTIDE SEQUENCE [LARGE SCALE GENOMIC DNA]</scope>
    <source>
        <strain evidence="2 3">SMC7</strain>
    </source>
</reference>
<dbReference type="Proteomes" id="UP000266328">
    <property type="component" value="Unassembled WGS sequence"/>
</dbReference>
<evidence type="ECO:0000313" key="3">
    <source>
        <dbReference type="Proteomes" id="UP000266328"/>
    </source>
</evidence>
<evidence type="ECO:0000259" key="1">
    <source>
        <dbReference type="Pfam" id="PF00561"/>
    </source>
</evidence>
<dbReference type="SUPFAM" id="SSF53474">
    <property type="entry name" value="alpha/beta-Hydrolases"/>
    <property type="match status" value="1"/>
</dbReference>
<keyword evidence="2" id="KW-0378">Hydrolase</keyword>
<dbReference type="InterPro" id="IPR000073">
    <property type="entry name" value="AB_hydrolase_1"/>
</dbReference>
<protein>
    <submittedName>
        <fullName evidence="2">Alpha/beta hydrolase</fullName>
    </submittedName>
</protein>
<dbReference type="OrthoDB" id="9797695at2"/>
<keyword evidence="3" id="KW-1185">Reference proteome</keyword>
<dbReference type="GO" id="GO:0016787">
    <property type="term" value="F:hydrolase activity"/>
    <property type="evidence" value="ECO:0007669"/>
    <property type="project" value="UniProtKB-KW"/>
</dbReference>
<feature type="domain" description="AB hydrolase-1" evidence="1">
    <location>
        <begin position="27"/>
        <end position="276"/>
    </location>
</feature>
<name>A0A398CW87_9BACT</name>
<comment type="caution">
    <text evidence="2">The sequence shown here is derived from an EMBL/GenBank/DDBJ whole genome shotgun (WGS) entry which is preliminary data.</text>
</comment>
<gene>
    <name evidence="2" type="ORF">SMC7_02250</name>
</gene>
<dbReference type="AlphaFoldDB" id="A0A398CW87"/>
<dbReference type="Pfam" id="PF00561">
    <property type="entry name" value="Abhydrolase_1"/>
    <property type="match status" value="1"/>
</dbReference>
<evidence type="ECO:0000313" key="2">
    <source>
        <dbReference type="EMBL" id="RIE06450.1"/>
    </source>
</evidence>
<accession>A0A398CW87</accession>
<dbReference type="Gene3D" id="3.40.50.1820">
    <property type="entry name" value="alpha/beta hydrolase"/>
    <property type="match status" value="1"/>
</dbReference>
<proteinExistence type="predicted"/>